<gene>
    <name evidence="2" type="ORF">GCM10023321_67630</name>
</gene>
<feature type="compositionally biased region" description="Low complexity" evidence="1">
    <location>
        <begin position="242"/>
        <end position="260"/>
    </location>
</feature>
<feature type="region of interest" description="Disordered" evidence="1">
    <location>
        <begin position="1"/>
        <end position="23"/>
    </location>
</feature>
<proteinExistence type="predicted"/>
<organism evidence="2 3">
    <name type="scientific">Pseudonocardia eucalypti</name>
    <dbReference type="NCBI Taxonomy" id="648755"/>
    <lineage>
        <taxon>Bacteria</taxon>
        <taxon>Bacillati</taxon>
        <taxon>Actinomycetota</taxon>
        <taxon>Actinomycetes</taxon>
        <taxon>Pseudonocardiales</taxon>
        <taxon>Pseudonocardiaceae</taxon>
        <taxon>Pseudonocardia</taxon>
    </lineage>
</organism>
<dbReference type="RefSeq" id="WP_185059969.1">
    <property type="nucleotide sequence ID" value="NZ_BAABJP010000044.1"/>
</dbReference>
<feature type="compositionally biased region" description="Low complexity" evidence="1">
    <location>
        <begin position="321"/>
        <end position="362"/>
    </location>
</feature>
<feature type="compositionally biased region" description="Low complexity" evidence="1">
    <location>
        <begin position="300"/>
        <end position="314"/>
    </location>
</feature>
<evidence type="ECO:0000313" key="2">
    <source>
        <dbReference type="EMBL" id="GAA5170478.1"/>
    </source>
</evidence>
<feature type="compositionally biased region" description="Acidic residues" evidence="1">
    <location>
        <begin position="485"/>
        <end position="495"/>
    </location>
</feature>
<feature type="compositionally biased region" description="Polar residues" evidence="1">
    <location>
        <begin position="1"/>
        <end position="14"/>
    </location>
</feature>
<protein>
    <recommendedName>
        <fullName evidence="4">Protein kinase domain-containing protein</fullName>
    </recommendedName>
</protein>
<dbReference type="Gene3D" id="1.10.510.10">
    <property type="entry name" value="Transferase(Phosphotransferase) domain 1"/>
    <property type="match status" value="1"/>
</dbReference>
<feature type="compositionally biased region" description="Pro residues" evidence="1">
    <location>
        <begin position="496"/>
        <end position="529"/>
    </location>
</feature>
<dbReference type="InterPro" id="IPR011009">
    <property type="entry name" value="Kinase-like_dom_sf"/>
</dbReference>
<evidence type="ECO:0000256" key="1">
    <source>
        <dbReference type="SAM" id="MobiDB-lite"/>
    </source>
</evidence>
<evidence type="ECO:0000313" key="3">
    <source>
        <dbReference type="Proteomes" id="UP001428817"/>
    </source>
</evidence>
<feature type="compositionally biased region" description="Low complexity" evidence="1">
    <location>
        <begin position="371"/>
        <end position="401"/>
    </location>
</feature>
<sequence length="719" mass="74290">MKASSTGQRISRSGPTVGDYHRGSRLRTTRAGTWFPAIDPAGAPAGLLLVHPAVDLKVLRPTIERLAELNLVGVHRPQPELVQQAGRNWLVTAEPAQPTLDDVLDEGEHRTPANAAALLSDVASALVNVHQAGLAHGRLDARSVLIGRGGAALITDWGTDEDATPNGDIRAWTRLTELLAEFWCADVVAAAPLARAANAALTQGLHAAMDHLRELHGEERRDLLARLAEDPPEPRRKPRPKATPAALAPGGPAAPAAPSDVPAPPEPAAAGRPVPPTPPGTPGPTAPPGAPELAGPGGSPDPAVTPAAPASAHTPAPPATPAAWAAPPAAPTPAAWATPPAEGTPTPGSTPIPAEGTSAPGSTPIPPGSTPIPADGTSATGSAPTPAEPTAAGPPTGTTAPQPVSEWARPDPEAAEASSEADPGAPPEAEPDPTSTPTTEPARNTGRDEGVKVTPDMPTLVPPGLLDQPPPRETPARRTGPEPETAGETDTEPEPPTEAIPVLPITPPRPMASPPTRRPLPPPPLPPGRNPKRAASTRNPESTVPTGSPWNTWDTWDKDKQRATAPPERATTPPESATKPREPWLGSRRYVKTLRVLVAVAVVATLADLYMLLGRSDDGPSELQITSVALRTRWAGPSCTLIGVITTNGKSGTIAYGWTGDIGAGTVNTQKIAEGRTQLEVERPWDPASSPIPDPVITLQVLQPEQRHSSAKPAAICHR</sequence>
<dbReference type="EMBL" id="BAABJP010000044">
    <property type="protein sequence ID" value="GAA5170478.1"/>
    <property type="molecule type" value="Genomic_DNA"/>
</dbReference>
<keyword evidence="3" id="KW-1185">Reference proteome</keyword>
<feature type="compositionally biased region" description="Pro residues" evidence="1">
    <location>
        <begin position="261"/>
        <end position="290"/>
    </location>
</feature>
<dbReference type="Proteomes" id="UP001428817">
    <property type="component" value="Unassembled WGS sequence"/>
</dbReference>
<feature type="compositionally biased region" description="Low complexity" evidence="1">
    <location>
        <begin position="563"/>
        <end position="577"/>
    </location>
</feature>
<feature type="region of interest" description="Disordered" evidence="1">
    <location>
        <begin position="226"/>
        <end position="582"/>
    </location>
</feature>
<name>A0ABP9R2Y9_9PSEU</name>
<feature type="compositionally biased region" description="Basic and acidic residues" evidence="1">
    <location>
        <begin position="226"/>
        <end position="235"/>
    </location>
</feature>
<feature type="compositionally biased region" description="Polar residues" evidence="1">
    <location>
        <begin position="536"/>
        <end position="554"/>
    </location>
</feature>
<accession>A0ABP9R2Y9</accession>
<reference evidence="3" key="1">
    <citation type="journal article" date="2019" name="Int. J. Syst. Evol. Microbiol.">
        <title>The Global Catalogue of Microorganisms (GCM) 10K type strain sequencing project: providing services to taxonomists for standard genome sequencing and annotation.</title>
        <authorList>
            <consortium name="The Broad Institute Genomics Platform"/>
            <consortium name="The Broad Institute Genome Sequencing Center for Infectious Disease"/>
            <person name="Wu L."/>
            <person name="Ma J."/>
        </authorList>
    </citation>
    <scope>NUCLEOTIDE SEQUENCE [LARGE SCALE GENOMIC DNA]</scope>
    <source>
        <strain evidence="3">JCM 18303</strain>
    </source>
</reference>
<dbReference type="SUPFAM" id="SSF56112">
    <property type="entry name" value="Protein kinase-like (PK-like)"/>
    <property type="match status" value="1"/>
</dbReference>
<evidence type="ECO:0008006" key="4">
    <source>
        <dbReference type="Google" id="ProtNLM"/>
    </source>
</evidence>
<comment type="caution">
    <text evidence="2">The sequence shown here is derived from an EMBL/GenBank/DDBJ whole genome shotgun (WGS) entry which is preliminary data.</text>
</comment>
<feature type="compositionally biased region" description="Low complexity" evidence="1">
    <location>
        <begin position="432"/>
        <end position="442"/>
    </location>
</feature>